<reference evidence="2" key="1">
    <citation type="submission" date="2022-08" db="EMBL/GenBank/DDBJ databases">
        <title>Genomic Encyclopedia of Type Strains, Phase V (KMG-V): Genome sequencing to study the core and pangenomes of soil and plant-associated prokaryotes.</title>
        <authorList>
            <person name="Whitman W."/>
        </authorList>
    </citation>
    <scope>NUCLEOTIDE SEQUENCE</scope>
    <source>
        <strain evidence="2">SP3049</strain>
    </source>
</reference>
<accession>A0A9X2Q447</accession>
<dbReference type="AlphaFoldDB" id="A0A9X2Q447"/>
<evidence type="ECO:0000313" key="2">
    <source>
        <dbReference type="EMBL" id="MCS3709740.1"/>
    </source>
</evidence>
<protein>
    <submittedName>
        <fullName evidence="2">Uncharacterized protein</fullName>
    </submittedName>
</protein>
<evidence type="ECO:0000256" key="1">
    <source>
        <dbReference type="SAM" id="MobiDB-lite"/>
    </source>
</evidence>
<dbReference type="Proteomes" id="UP001155057">
    <property type="component" value="Unassembled WGS sequence"/>
</dbReference>
<organism evidence="2 3">
    <name type="scientific">Salinibacter ruber</name>
    <dbReference type="NCBI Taxonomy" id="146919"/>
    <lineage>
        <taxon>Bacteria</taxon>
        <taxon>Pseudomonadati</taxon>
        <taxon>Rhodothermota</taxon>
        <taxon>Rhodothermia</taxon>
        <taxon>Rhodothermales</taxon>
        <taxon>Salinibacteraceae</taxon>
        <taxon>Salinibacter</taxon>
    </lineage>
</organism>
<sequence>MRMRDQLVVEPSHLRLLDNSLLLRGACGWTLESQGLEWGDREERDGNKWSSLEGVMRDKDVTHVVDTVNAGGERTFGTTNRRQTTIRRAIQELREVLCKENSCRDARRGDNELGAEGHARGWRLVVLVGTVERSAQGVLWNERNQRAQVGYQLITKLWRRVGVRAVAQVHDLPSPSNDGVPDVLFDRLLEALLWRLPRPPGPGIRGGPIRAALGEHLGSRPAMREAEKTVTEVVAGWKRCCELAQAWKRHGGPLEPAVKNRTLRGRRKADGRNSPAKEGKTGDTGGVPRTPDDGARTSALLAGSNEGIRGASDKGIFQALRAIRRQMKVGAAGLEWKSLRKALNSLLSRSAQEILRQRREWDRTRGTLL</sequence>
<name>A0A9X2Q447_9BACT</name>
<dbReference type="EMBL" id="JANUAE010000004">
    <property type="protein sequence ID" value="MCS3709740.1"/>
    <property type="molecule type" value="Genomic_DNA"/>
</dbReference>
<proteinExistence type="predicted"/>
<feature type="region of interest" description="Disordered" evidence="1">
    <location>
        <begin position="252"/>
        <end position="298"/>
    </location>
</feature>
<gene>
    <name evidence="2" type="ORF">GGP61_001344</name>
</gene>
<evidence type="ECO:0000313" key="3">
    <source>
        <dbReference type="Proteomes" id="UP001155057"/>
    </source>
</evidence>
<feature type="compositionally biased region" description="Basic and acidic residues" evidence="1">
    <location>
        <begin position="268"/>
        <end position="281"/>
    </location>
</feature>
<comment type="caution">
    <text evidence="2">The sequence shown here is derived from an EMBL/GenBank/DDBJ whole genome shotgun (WGS) entry which is preliminary data.</text>
</comment>